<keyword evidence="1" id="KW-0472">Membrane</keyword>
<proteinExistence type="predicted"/>
<dbReference type="Proteomes" id="UP000694844">
    <property type="component" value="Chromosome 9"/>
</dbReference>
<keyword evidence="1" id="KW-1133">Transmembrane helix</keyword>
<gene>
    <name evidence="3" type="primary">LOC111113126</name>
</gene>
<name>A0A8B8BU48_CRAVI</name>
<accession>A0A8B8BU48</accession>
<feature type="transmembrane region" description="Helical" evidence="1">
    <location>
        <begin position="109"/>
        <end position="134"/>
    </location>
</feature>
<keyword evidence="1" id="KW-0812">Transmembrane</keyword>
<dbReference type="OrthoDB" id="6207007at2759"/>
<evidence type="ECO:0000313" key="3">
    <source>
        <dbReference type="RefSeq" id="XP_022306830.1"/>
    </source>
</evidence>
<organism evidence="2 3">
    <name type="scientific">Crassostrea virginica</name>
    <name type="common">Eastern oyster</name>
    <dbReference type="NCBI Taxonomy" id="6565"/>
    <lineage>
        <taxon>Eukaryota</taxon>
        <taxon>Metazoa</taxon>
        <taxon>Spiralia</taxon>
        <taxon>Lophotrochozoa</taxon>
        <taxon>Mollusca</taxon>
        <taxon>Bivalvia</taxon>
        <taxon>Autobranchia</taxon>
        <taxon>Pteriomorphia</taxon>
        <taxon>Ostreida</taxon>
        <taxon>Ostreoidea</taxon>
        <taxon>Ostreidae</taxon>
        <taxon>Crassostrea</taxon>
    </lineage>
</organism>
<sequence>MQWCVKRENDTTWTRVKLQEDAIEAMENSSETITIFSKMTYHVTVLDRNIEFLVELSSSSTCNIGDYFTNISLLIKEKDNSENIRNTLCQQGTPVTLVDKDIGTINEKVWWICSVVVISLLVTMFSSIVLLLILTHRRGQVALCGFIIKKERSEVISKKEVTLQSDLRLKHHQTKGASNKNCANSEYKTNMAEGQDFYSNTFQTDVPTTIQEQTYEEVNQRDNPQEYEALNF</sequence>
<dbReference type="GeneID" id="111113126"/>
<reference evidence="3" key="1">
    <citation type="submission" date="2025-08" db="UniProtKB">
        <authorList>
            <consortium name="RefSeq"/>
        </authorList>
    </citation>
    <scope>IDENTIFICATION</scope>
    <source>
        <tissue evidence="3">Whole sample</tissue>
    </source>
</reference>
<evidence type="ECO:0000256" key="1">
    <source>
        <dbReference type="SAM" id="Phobius"/>
    </source>
</evidence>
<keyword evidence="2" id="KW-1185">Reference proteome</keyword>
<dbReference type="RefSeq" id="XP_022306830.1">
    <property type="nucleotide sequence ID" value="XM_022451122.1"/>
</dbReference>
<protein>
    <submittedName>
        <fullName evidence="3">Uncharacterized protein LOC111113126</fullName>
    </submittedName>
</protein>
<dbReference type="KEGG" id="cvn:111113126"/>
<dbReference type="AlphaFoldDB" id="A0A8B8BU48"/>
<evidence type="ECO:0000313" key="2">
    <source>
        <dbReference type="Proteomes" id="UP000694844"/>
    </source>
</evidence>